<sequence length="98" mass="11161">MSEEQAYVGMDLDTSGGAIVTAMIAAIEEDNEGVLVDDFMVYKKVKAPHKMVLKRETVEEHLGADFDMDAVHIYMSSCFGFITEWDEEHLIIQWEDEN</sequence>
<protein>
    <submittedName>
        <fullName evidence="2">Phenol hydroxylase P2 protein</fullName>
    </submittedName>
</protein>
<dbReference type="InterPro" id="IPR003454">
    <property type="entry name" value="MOase_MmoB_DmpM"/>
</dbReference>
<keyword evidence="3" id="KW-1185">Reference proteome</keyword>
<dbReference type="AlphaFoldDB" id="A0A7X0HQT9"/>
<name>A0A7X0HQT9_9BACI</name>
<evidence type="ECO:0000313" key="3">
    <source>
        <dbReference type="Proteomes" id="UP000531594"/>
    </source>
</evidence>
<proteinExistence type="inferred from homology"/>
<reference evidence="2 3" key="1">
    <citation type="submission" date="2020-08" db="EMBL/GenBank/DDBJ databases">
        <title>Genomic Encyclopedia of Type Strains, Phase IV (KMG-IV): sequencing the most valuable type-strain genomes for metagenomic binning, comparative biology and taxonomic classification.</title>
        <authorList>
            <person name="Goeker M."/>
        </authorList>
    </citation>
    <scope>NUCLEOTIDE SEQUENCE [LARGE SCALE GENOMIC DNA]</scope>
    <source>
        <strain evidence="2 3">DSM 5391</strain>
    </source>
</reference>
<dbReference type="Pfam" id="PF02406">
    <property type="entry name" value="MmoB_DmpM"/>
    <property type="match status" value="1"/>
</dbReference>
<dbReference type="RefSeq" id="WP_221452270.1">
    <property type="nucleotide sequence ID" value="NZ_JACHGK010000005.1"/>
</dbReference>
<dbReference type="EMBL" id="JACHGK010000005">
    <property type="protein sequence ID" value="MBB6445252.1"/>
    <property type="molecule type" value="Genomic_DNA"/>
</dbReference>
<evidence type="ECO:0000313" key="2">
    <source>
        <dbReference type="EMBL" id="MBB6445252.1"/>
    </source>
</evidence>
<comment type="caution">
    <text evidence="2">The sequence shown here is derived from an EMBL/GenBank/DDBJ whole genome shotgun (WGS) entry which is preliminary data.</text>
</comment>
<organism evidence="2 3">
    <name type="scientific">Bacillus benzoevorans</name>
    <dbReference type="NCBI Taxonomy" id="1456"/>
    <lineage>
        <taxon>Bacteria</taxon>
        <taxon>Bacillati</taxon>
        <taxon>Bacillota</taxon>
        <taxon>Bacilli</taxon>
        <taxon>Bacillales</taxon>
        <taxon>Bacillaceae</taxon>
        <taxon>Bacillus</taxon>
    </lineage>
</organism>
<dbReference type="InterPro" id="IPR036889">
    <property type="entry name" value="mOase_MmoB_DmpM_sf"/>
</dbReference>
<gene>
    <name evidence="2" type="ORF">HNR53_001870</name>
</gene>
<dbReference type="Proteomes" id="UP000531594">
    <property type="component" value="Unassembled WGS sequence"/>
</dbReference>
<accession>A0A7X0HQT9</accession>
<dbReference type="GO" id="GO:0004497">
    <property type="term" value="F:monooxygenase activity"/>
    <property type="evidence" value="ECO:0007669"/>
    <property type="project" value="InterPro"/>
</dbReference>
<dbReference type="SUPFAM" id="SSF56029">
    <property type="entry name" value="Monooxygenase (hydroxylase) regulatory protein"/>
    <property type="match status" value="1"/>
</dbReference>
<comment type="similarity">
    <text evidence="1">Belongs to the TmoD/XamoD family.</text>
</comment>
<dbReference type="Gene3D" id="3.90.56.10">
    <property type="entry name" value="Monooxygenase component MmoB/DmpM"/>
    <property type="match status" value="1"/>
</dbReference>
<evidence type="ECO:0000256" key="1">
    <source>
        <dbReference type="ARBA" id="ARBA00006313"/>
    </source>
</evidence>